<reference evidence="1" key="1">
    <citation type="submission" date="2022-10" db="EMBL/GenBank/DDBJ databases">
        <title>Culturing micro-colonial fungi from biological soil crusts in the Mojave desert and describing Neophaeococcomyces mojavensis, and introducing the new genera and species Taxawa tesnikishii.</title>
        <authorList>
            <person name="Kurbessoian T."/>
            <person name="Stajich J.E."/>
        </authorList>
    </citation>
    <scope>NUCLEOTIDE SEQUENCE</scope>
    <source>
        <strain evidence="1">JES_112</strain>
    </source>
</reference>
<protein>
    <submittedName>
        <fullName evidence="1">SET domain-containing protein 3</fullName>
    </submittedName>
</protein>
<gene>
    <name evidence="1" type="primary">SET3</name>
    <name evidence="1" type="ORF">H2198_008046</name>
</gene>
<name>A0ACC2ZYC1_9EURO</name>
<evidence type="ECO:0000313" key="2">
    <source>
        <dbReference type="Proteomes" id="UP001172386"/>
    </source>
</evidence>
<dbReference type="Proteomes" id="UP001172386">
    <property type="component" value="Unassembled WGS sequence"/>
</dbReference>
<organism evidence="1 2">
    <name type="scientific">Neophaeococcomyces mojaviensis</name>
    <dbReference type="NCBI Taxonomy" id="3383035"/>
    <lineage>
        <taxon>Eukaryota</taxon>
        <taxon>Fungi</taxon>
        <taxon>Dikarya</taxon>
        <taxon>Ascomycota</taxon>
        <taxon>Pezizomycotina</taxon>
        <taxon>Eurotiomycetes</taxon>
        <taxon>Chaetothyriomycetidae</taxon>
        <taxon>Chaetothyriales</taxon>
        <taxon>Chaetothyriales incertae sedis</taxon>
        <taxon>Neophaeococcomyces</taxon>
    </lineage>
</organism>
<comment type="caution">
    <text evidence="1">The sequence shown here is derived from an EMBL/GenBank/DDBJ whole genome shotgun (WGS) entry which is preliminary data.</text>
</comment>
<evidence type="ECO:0000313" key="1">
    <source>
        <dbReference type="EMBL" id="KAJ9652727.1"/>
    </source>
</evidence>
<keyword evidence="2" id="KW-1185">Reference proteome</keyword>
<accession>A0ACC2ZYC1</accession>
<dbReference type="EMBL" id="JAPDRQ010000185">
    <property type="protein sequence ID" value="KAJ9652727.1"/>
    <property type="molecule type" value="Genomic_DNA"/>
</dbReference>
<sequence>MTETSSLLTTYSIPNSYPVAALPTSVSPVPNGNLSPPIAPDEEEYTIKCVCGYNDDDGNTVYCEKCDTWQHIECYYHGQQVPEIHFCTGCLPKGSFLDINADKARDRQRRARELLEGGGDRKVKRPASKGQKKKHRDTVTNSEQPNGWANHDRQDILTNGRDQPPPAKKAKISHRASGSIASLNGESRKRAHSNVQSYPSPSKSPQELYRYPIIPQYTSEFLDLYKRDTGDIDAKENEHTISGSQASTIWKTDPSLIASHTENALNDRSPFIRAEGNWDESKWPDITVHTTHGKDLDGDGRRPTWKSVRLESDVRRNTVVGEIRGQVGTLEEYCHQLQGPNRWKDLSHPDPFVFFHPHMDIYIDSRRSGTKFRYIRRSCDPNVTLRSYITADDEIHHCFVANKDISAGTELTATWYLSGPLFVNEPSRDNKEQLFQERCDYISQILANFGDCACGLSKCLLEGFDRRSSLKPPEPTPKQTAVRKKRTKPKHAISPLSTGQANNSRANSETIKGQDEDDDQKSSSGSSHTGVRSRDLTPQGGALLDQNPVLDEGLTAREKRKIEALEKATKEQSQKVEKKQKKRASGGSTLNTPNVGLSKQMSYNPTLGMKRHSGTPPVSHAFKDVSNRPAPTKSIPKPVRPVYVSTGVQTDFEAYEEHAPPLKRRKFCTPTQRLLRKLMEQRASCLAAPAETNVETDPPNEQSDDVEMKDATTSVSTSPSTTKSVPSPVLESSLRTSAIGPLPSQAAHTYKVHSTFKTPAPKLNLSNLPPVPTFSSTSSITPGTPSSVSTPNVTTSAIAQSPGSLAPPSTGTIGTNSIAVGPSPAKKKISLGDYRSRKKEVATPSSEKHAFSLSGLNEDEKNRRSSDAKSEGDGSCPRTSQGLLSGKLIIENFKAAAANNEHAIEDTPMQDAIDTFAKQSQATLQTNDVAKADAGGHTTLPEVQDVLSTLSQMQQKRELGHA</sequence>
<proteinExistence type="predicted"/>